<evidence type="ECO:0000256" key="4">
    <source>
        <dbReference type="ARBA" id="ARBA00022553"/>
    </source>
</evidence>
<dbReference type="PRINTS" id="PR00344">
    <property type="entry name" value="BCTRLSENSOR"/>
</dbReference>
<dbReference type="Pfam" id="PF02518">
    <property type="entry name" value="HATPase_c"/>
    <property type="match status" value="1"/>
</dbReference>
<name>A0A502HFI9_9BACT</name>
<dbReference type="InterPro" id="IPR003661">
    <property type="entry name" value="HisK_dim/P_dom"/>
</dbReference>
<evidence type="ECO:0000256" key="2">
    <source>
        <dbReference type="ARBA" id="ARBA00004370"/>
    </source>
</evidence>
<evidence type="ECO:0000313" key="11">
    <source>
        <dbReference type="EMBL" id="TPG72363.1"/>
    </source>
</evidence>
<dbReference type="Gene3D" id="3.30.565.10">
    <property type="entry name" value="Histidine kinase-like ATPase, C-terminal domain"/>
    <property type="match status" value="1"/>
</dbReference>
<dbReference type="CDD" id="cd00082">
    <property type="entry name" value="HisKA"/>
    <property type="match status" value="1"/>
</dbReference>
<evidence type="ECO:0000256" key="8">
    <source>
        <dbReference type="SAM" id="Phobius"/>
    </source>
</evidence>
<keyword evidence="7" id="KW-0902">Two-component regulatory system</keyword>
<feature type="domain" description="Histidine kinase" evidence="9">
    <location>
        <begin position="288"/>
        <end position="499"/>
    </location>
</feature>
<dbReference type="SUPFAM" id="SSF47384">
    <property type="entry name" value="Homodimeric domain of signal transducing histidine kinase"/>
    <property type="match status" value="1"/>
</dbReference>
<dbReference type="InterPro" id="IPR050736">
    <property type="entry name" value="Sensor_HK_Regulatory"/>
</dbReference>
<dbReference type="InterPro" id="IPR036097">
    <property type="entry name" value="HisK_dim/P_sf"/>
</dbReference>
<dbReference type="AlphaFoldDB" id="A0A502HFI9"/>
<keyword evidence="8" id="KW-0472">Membrane</keyword>
<evidence type="ECO:0000259" key="10">
    <source>
        <dbReference type="PROSITE" id="PS50885"/>
    </source>
</evidence>
<dbReference type="SMART" id="SM00387">
    <property type="entry name" value="HATPase_c"/>
    <property type="match status" value="1"/>
</dbReference>
<evidence type="ECO:0000256" key="5">
    <source>
        <dbReference type="ARBA" id="ARBA00022679"/>
    </source>
</evidence>
<dbReference type="PANTHER" id="PTHR43711">
    <property type="entry name" value="TWO-COMPONENT HISTIDINE KINASE"/>
    <property type="match status" value="1"/>
</dbReference>
<keyword evidence="8" id="KW-1133">Transmembrane helix</keyword>
<reference evidence="11 12" key="1">
    <citation type="journal article" date="2019" name="Environ. Microbiol.">
        <title>Species interactions and distinct microbial communities in high Arctic permafrost affected cryosols are associated with the CH4 and CO2 gas fluxes.</title>
        <authorList>
            <person name="Altshuler I."/>
            <person name="Hamel J."/>
            <person name="Turney S."/>
            <person name="Magnuson E."/>
            <person name="Levesque R."/>
            <person name="Greer C."/>
            <person name="Whyte L.G."/>
        </authorList>
    </citation>
    <scope>NUCLEOTIDE SEQUENCE [LARGE SCALE GENOMIC DNA]</scope>
    <source>
        <strain evidence="11 12">S9.2P</strain>
    </source>
</reference>
<feature type="transmembrane region" description="Helical" evidence="8">
    <location>
        <begin position="183"/>
        <end position="202"/>
    </location>
</feature>
<proteinExistence type="predicted"/>
<comment type="catalytic activity">
    <reaction evidence="1">
        <text>ATP + protein L-histidine = ADP + protein N-phospho-L-histidine.</text>
        <dbReference type="EC" id="2.7.13.3"/>
    </reaction>
</comment>
<evidence type="ECO:0000313" key="12">
    <source>
        <dbReference type="Proteomes" id="UP000317646"/>
    </source>
</evidence>
<dbReference type="InterPro" id="IPR036890">
    <property type="entry name" value="HATPase_C_sf"/>
</dbReference>
<dbReference type="SMART" id="SM00388">
    <property type="entry name" value="HisKA"/>
    <property type="match status" value="1"/>
</dbReference>
<dbReference type="SMART" id="SM00304">
    <property type="entry name" value="HAMP"/>
    <property type="match status" value="1"/>
</dbReference>
<accession>A0A502HFI9</accession>
<keyword evidence="4" id="KW-0597">Phosphoprotein</keyword>
<dbReference type="InterPro" id="IPR005467">
    <property type="entry name" value="His_kinase_dom"/>
</dbReference>
<keyword evidence="5" id="KW-0808">Transferase</keyword>
<keyword evidence="12" id="KW-1185">Reference proteome</keyword>
<dbReference type="CDD" id="cd19410">
    <property type="entry name" value="HK9-like_sensor"/>
    <property type="match status" value="1"/>
</dbReference>
<feature type="domain" description="HAMP" evidence="10">
    <location>
        <begin position="221"/>
        <end position="273"/>
    </location>
</feature>
<keyword evidence="6" id="KW-0418">Kinase</keyword>
<dbReference type="PROSITE" id="PS50885">
    <property type="entry name" value="HAMP"/>
    <property type="match status" value="1"/>
</dbReference>
<keyword evidence="8" id="KW-0812">Transmembrane</keyword>
<dbReference type="Pfam" id="PF00512">
    <property type="entry name" value="HisKA"/>
    <property type="match status" value="1"/>
</dbReference>
<protein>
    <recommendedName>
        <fullName evidence="3">histidine kinase</fullName>
        <ecNumber evidence="3">2.7.13.3</ecNumber>
    </recommendedName>
</protein>
<evidence type="ECO:0000256" key="1">
    <source>
        <dbReference type="ARBA" id="ARBA00000085"/>
    </source>
</evidence>
<dbReference type="GO" id="GO:0000155">
    <property type="term" value="F:phosphorelay sensor kinase activity"/>
    <property type="evidence" value="ECO:0007669"/>
    <property type="project" value="InterPro"/>
</dbReference>
<comment type="caution">
    <text evidence="11">The sequence shown here is derived from an EMBL/GenBank/DDBJ whole genome shotgun (WGS) entry which is preliminary data.</text>
</comment>
<gene>
    <name evidence="11" type="ORF">EAH73_03810</name>
</gene>
<evidence type="ECO:0000256" key="6">
    <source>
        <dbReference type="ARBA" id="ARBA00022777"/>
    </source>
</evidence>
<organism evidence="11 12">
    <name type="scientific">Hymenobacter nivis</name>
    <dbReference type="NCBI Taxonomy" id="1850093"/>
    <lineage>
        <taxon>Bacteria</taxon>
        <taxon>Pseudomonadati</taxon>
        <taxon>Bacteroidota</taxon>
        <taxon>Cytophagia</taxon>
        <taxon>Cytophagales</taxon>
        <taxon>Hymenobacteraceae</taxon>
        <taxon>Hymenobacter</taxon>
    </lineage>
</organism>
<sequence>MSLRPDTKLTLGFAGALVVLLLSGVAAQLSIQGLQRQTEQVQHTYQTIQETDAVNAVLRDAQAGVRGYRLTGDTAFLRTYHKAVTQLPGLQAGVRRLSQGHPTQQARLDSLRAMVDLEFRVLRPLANPDAALSQADLLTALNTDRLTMRAARVIFRRVKDEELRLLNQRSATQLVFERTAPRVVGAAGILALVVVGWLLVRITRELRDNRRLQAELAAVNADVARRISAIRDLAEQVVRGDYTVKITDAAADGLGNLATLLNQMTQSLDQSFEALALRNRELDQFAYVASHDLRAPLRGIATLVKWLDEEHAAEFSPEVRTYFDQVKGRLGRLEGLISGLLAYARAGRVARVPAPTSVGALLREAAELVVPPGFVLDLSPDLPTFCTDRLGLQQVFTNLLDNAVKHHQGPGGRIAVHCRDAGGHYEFAVADDGPGIAPAHHQKIFQLFQTLRERHSAAESTGIGLSIVKKLVEEQPGSVRVESARGEGATFIFTWPKEAGAAPTRPPAPGATAYLAPALVP</sequence>
<evidence type="ECO:0000259" key="9">
    <source>
        <dbReference type="PROSITE" id="PS50109"/>
    </source>
</evidence>
<dbReference type="CDD" id="cd06225">
    <property type="entry name" value="HAMP"/>
    <property type="match status" value="1"/>
</dbReference>
<dbReference type="SUPFAM" id="SSF55874">
    <property type="entry name" value="ATPase domain of HSP90 chaperone/DNA topoisomerase II/histidine kinase"/>
    <property type="match status" value="1"/>
</dbReference>
<dbReference type="GO" id="GO:0016020">
    <property type="term" value="C:membrane"/>
    <property type="evidence" value="ECO:0007669"/>
    <property type="project" value="UniProtKB-SubCell"/>
</dbReference>
<dbReference type="Gene3D" id="6.10.340.10">
    <property type="match status" value="1"/>
</dbReference>
<dbReference type="InterPro" id="IPR003660">
    <property type="entry name" value="HAMP_dom"/>
</dbReference>
<dbReference type="InterPro" id="IPR007891">
    <property type="entry name" value="CHASE3"/>
</dbReference>
<dbReference type="EC" id="2.7.13.3" evidence="3"/>
<comment type="subcellular location">
    <subcellularLocation>
        <location evidence="2">Membrane</location>
    </subcellularLocation>
</comment>
<dbReference type="Gene3D" id="1.10.287.130">
    <property type="match status" value="1"/>
</dbReference>
<dbReference type="PROSITE" id="PS50109">
    <property type="entry name" value="HIS_KIN"/>
    <property type="match status" value="1"/>
</dbReference>
<dbReference type="OrthoDB" id="9766459at2"/>
<evidence type="ECO:0000256" key="7">
    <source>
        <dbReference type="ARBA" id="ARBA00023012"/>
    </source>
</evidence>
<dbReference type="Proteomes" id="UP000317646">
    <property type="component" value="Unassembled WGS sequence"/>
</dbReference>
<evidence type="ECO:0000256" key="3">
    <source>
        <dbReference type="ARBA" id="ARBA00012438"/>
    </source>
</evidence>
<dbReference type="Pfam" id="PF05227">
    <property type="entry name" value="CHASE3"/>
    <property type="match status" value="1"/>
</dbReference>
<dbReference type="PANTHER" id="PTHR43711:SF31">
    <property type="entry name" value="HISTIDINE KINASE"/>
    <property type="match status" value="1"/>
</dbReference>
<dbReference type="InterPro" id="IPR004358">
    <property type="entry name" value="Sig_transdc_His_kin-like_C"/>
</dbReference>
<dbReference type="RefSeq" id="WP_140465146.1">
    <property type="nucleotide sequence ID" value="NZ_RCYZ01000001.1"/>
</dbReference>
<dbReference type="EMBL" id="RCYZ01000001">
    <property type="protein sequence ID" value="TPG72363.1"/>
    <property type="molecule type" value="Genomic_DNA"/>
</dbReference>
<dbReference type="InterPro" id="IPR003594">
    <property type="entry name" value="HATPase_dom"/>
</dbReference>